<organism evidence="1 2">
    <name type="scientific">Aliirhizobium smilacinae</name>
    <dbReference type="NCBI Taxonomy" id="1395944"/>
    <lineage>
        <taxon>Bacteria</taxon>
        <taxon>Pseudomonadati</taxon>
        <taxon>Pseudomonadota</taxon>
        <taxon>Alphaproteobacteria</taxon>
        <taxon>Hyphomicrobiales</taxon>
        <taxon>Rhizobiaceae</taxon>
        <taxon>Aliirhizobium</taxon>
    </lineage>
</organism>
<dbReference type="RefSeq" id="WP_139678523.1">
    <property type="nucleotide sequence ID" value="NZ_VDMN01000006.1"/>
</dbReference>
<protein>
    <submittedName>
        <fullName evidence="1">Ferritin-like domain-containing protein</fullName>
    </submittedName>
</protein>
<dbReference type="Proteomes" id="UP000311605">
    <property type="component" value="Unassembled WGS sequence"/>
</dbReference>
<sequence>MTHAKDNFIAWLKSAHAMEEQAITSLTAQTRRLENYPDLKARMLEHLDETRRQAEALQTLLNDFSGAPSTLKDIAGRIAATVHGIPALVMSDEVVKFTAQAYAFEHLEIATYRMLITAADELGETEAQAVFKRILAQETAMATWLEDNLDPITRVFLMRDERDLQAKR</sequence>
<dbReference type="InterPro" id="IPR012347">
    <property type="entry name" value="Ferritin-like"/>
</dbReference>
<dbReference type="Pfam" id="PF05974">
    <property type="entry name" value="DUF892"/>
    <property type="match status" value="1"/>
</dbReference>
<dbReference type="AlphaFoldDB" id="A0A5C4XCY3"/>
<keyword evidence="2" id="KW-1185">Reference proteome</keyword>
<dbReference type="InterPro" id="IPR010287">
    <property type="entry name" value="DUF892_YciF-like"/>
</dbReference>
<evidence type="ECO:0000313" key="2">
    <source>
        <dbReference type="Proteomes" id="UP000311605"/>
    </source>
</evidence>
<comment type="caution">
    <text evidence="1">The sequence shown here is derived from an EMBL/GenBank/DDBJ whole genome shotgun (WGS) entry which is preliminary data.</text>
</comment>
<name>A0A5C4XCY3_9HYPH</name>
<evidence type="ECO:0000313" key="1">
    <source>
        <dbReference type="EMBL" id="TNM61356.1"/>
    </source>
</evidence>
<dbReference type="SUPFAM" id="SSF47240">
    <property type="entry name" value="Ferritin-like"/>
    <property type="match status" value="1"/>
</dbReference>
<proteinExistence type="predicted"/>
<dbReference type="InterPro" id="IPR009078">
    <property type="entry name" value="Ferritin-like_SF"/>
</dbReference>
<dbReference type="EMBL" id="VDMN01000006">
    <property type="protein sequence ID" value="TNM61356.1"/>
    <property type="molecule type" value="Genomic_DNA"/>
</dbReference>
<accession>A0A5C4XCY3</accession>
<dbReference type="Gene3D" id="1.20.1260.10">
    <property type="match status" value="1"/>
</dbReference>
<reference evidence="1 2" key="1">
    <citation type="submission" date="2019-06" db="EMBL/GenBank/DDBJ databases">
        <title>The draft genome of Rhizobium smilacinae PTYR-5.</title>
        <authorList>
            <person name="Liu L."/>
            <person name="Li L."/>
            <person name="Zhang X."/>
        </authorList>
    </citation>
    <scope>NUCLEOTIDE SEQUENCE [LARGE SCALE GENOMIC DNA]</scope>
    <source>
        <strain evidence="1 2">PTYR-5</strain>
    </source>
</reference>
<gene>
    <name evidence="1" type="ORF">FHP24_22770</name>
</gene>
<dbReference type="OrthoDB" id="7273732at2"/>